<reference evidence="7" key="1">
    <citation type="journal article" date="2020" name="mSystems">
        <title>Genome- and Community-Level Interaction Insights into Carbon Utilization and Element Cycling Functions of Hydrothermarchaeota in Hydrothermal Sediment.</title>
        <authorList>
            <person name="Zhou Z."/>
            <person name="Liu Y."/>
            <person name="Xu W."/>
            <person name="Pan J."/>
            <person name="Luo Z.H."/>
            <person name="Li M."/>
        </authorList>
    </citation>
    <scope>NUCLEOTIDE SEQUENCE</scope>
    <source>
        <strain evidence="7">HyVt-347</strain>
    </source>
</reference>
<gene>
    <name evidence="7" type="primary">vsr</name>
    <name evidence="7" type="ORF">ENH89_16790</name>
</gene>
<dbReference type="GO" id="GO:0004519">
    <property type="term" value="F:endonuclease activity"/>
    <property type="evidence" value="ECO:0007669"/>
    <property type="project" value="UniProtKB-KW"/>
</dbReference>
<comment type="similarity">
    <text evidence="6">Belongs to the vsr family.</text>
</comment>
<evidence type="ECO:0000256" key="5">
    <source>
        <dbReference type="ARBA" id="ARBA00023204"/>
    </source>
</evidence>
<accession>A0A9C9NIE9</accession>
<evidence type="ECO:0000256" key="2">
    <source>
        <dbReference type="ARBA" id="ARBA00022759"/>
    </source>
</evidence>
<evidence type="ECO:0000256" key="1">
    <source>
        <dbReference type="ARBA" id="ARBA00022722"/>
    </source>
</evidence>
<keyword evidence="2 6" id="KW-0255">Endonuclease</keyword>
<protein>
    <recommendedName>
        <fullName evidence="6">Very short patch repair endonuclease</fullName>
        <ecNumber evidence="6">3.1.-.-</ecNumber>
    </recommendedName>
</protein>
<evidence type="ECO:0000313" key="7">
    <source>
        <dbReference type="EMBL" id="HEU01948.1"/>
    </source>
</evidence>
<evidence type="ECO:0000313" key="8">
    <source>
        <dbReference type="Proteomes" id="UP000885680"/>
    </source>
</evidence>
<organism evidence="7 8">
    <name type="scientific">Aurantimonas coralicida</name>
    <dbReference type="NCBI Taxonomy" id="182270"/>
    <lineage>
        <taxon>Bacteria</taxon>
        <taxon>Pseudomonadati</taxon>
        <taxon>Pseudomonadota</taxon>
        <taxon>Alphaproteobacteria</taxon>
        <taxon>Hyphomicrobiales</taxon>
        <taxon>Aurantimonadaceae</taxon>
        <taxon>Aurantimonas</taxon>
    </lineage>
</organism>
<dbReference type="EMBL" id="DRGN01000244">
    <property type="protein sequence ID" value="HEU01948.1"/>
    <property type="molecule type" value="Genomic_DNA"/>
</dbReference>
<dbReference type="AlphaFoldDB" id="A0A9C9NIE9"/>
<keyword evidence="3 6" id="KW-0227">DNA damage</keyword>
<dbReference type="PIRSF" id="PIRSF018267">
    <property type="entry name" value="VSR_endonuc"/>
    <property type="match status" value="1"/>
</dbReference>
<dbReference type="Pfam" id="PF03852">
    <property type="entry name" value="Vsr"/>
    <property type="match status" value="1"/>
</dbReference>
<dbReference type="GO" id="GO:0006298">
    <property type="term" value="P:mismatch repair"/>
    <property type="evidence" value="ECO:0007669"/>
    <property type="project" value="UniProtKB-UniRule"/>
</dbReference>
<dbReference type="InterPro" id="IPR004603">
    <property type="entry name" value="DNA_mismatch_endonuc_vsr"/>
</dbReference>
<dbReference type="Gene3D" id="3.40.960.10">
    <property type="entry name" value="VSR Endonuclease"/>
    <property type="match status" value="1"/>
</dbReference>
<evidence type="ECO:0000256" key="4">
    <source>
        <dbReference type="ARBA" id="ARBA00022801"/>
    </source>
</evidence>
<evidence type="ECO:0000256" key="3">
    <source>
        <dbReference type="ARBA" id="ARBA00022763"/>
    </source>
</evidence>
<keyword evidence="5 6" id="KW-0234">DNA repair</keyword>
<dbReference type="NCBIfam" id="TIGR00632">
    <property type="entry name" value="vsr"/>
    <property type="match status" value="1"/>
</dbReference>
<sequence length="145" mass="16703">MTGTPKEESTKLARSRMMSRIRAKNTKPELAIRRAIHALGYRFRLHRKDLPGKPDIVMARHQLVIFVHGCFWHQHHGCKLASKPKSATDYWGPKLARNVARDAEASAALRLAGWQVETVWECDTRVPTRLQARLEEIFPEQLARK</sequence>
<keyword evidence="4 6" id="KW-0378">Hydrolase</keyword>
<dbReference type="CDD" id="cd00221">
    <property type="entry name" value="Vsr"/>
    <property type="match status" value="1"/>
</dbReference>
<dbReference type="EC" id="3.1.-.-" evidence="6"/>
<comment type="function">
    <text evidence="6">May nick specific sequences that contain T:G mispairs resulting from m5C-deamination.</text>
</comment>
<dbReference type="GO" id="GO:0016787">
    <property type="term" value="F:hydrolase activity"/>
    <property type="evidence" value="ECO:0007669"/>
    <property type="project" value="UniProtKB-KW"/>
</dbReference>
<proteinExistence type="inferred from homology"/>
<keyword evidence="1 6" id="KW-0540">Nuclease</keyword>
<name>A0A9C9NIE9_9HYPH</name>
<dbReference type="Proteomes" id="UP000885680">
    <property type="component" value="Unassembled WGS sequence"/>
</dbReference>
<dbReference type="InterPro" id="IPR011335">
    <property type="entry name" value="Restrct_endonuc-II-like"/>
</dbReference>
<dbReference type="SUPFAM" id="SSF52980">
    <property type="entry name" value="Restriction endonuclease-like"/>
    <property type="match status" value="1"/>
</dbReference>
<evidence type="ECO:0000256" key="6">
    <source>
        <dbReference type="PIRNR" id="PIRNR018267"/>
    </source>
</evidence>
<comment type="caution">
    <text evidence="7">The sequence shown here is derived from an EMBL/GenBank/DDBJ whole genome shotgun (WGS) entry which is preliminary data.</text>
</comment>